<name>A0A5B7J3D7_PORTR</name>
<accession>A0A5B7J3D7</accession>
<keyword evidence="3" id="KW-1185">Reference proteome</keyword>
<dbReference type="Proteomes" id="UP000324222">
    <property type="component" value="Unassembled WGS sequence"/>
</dbReference>
<feature type="region of interest" description="Disordered" evidence="1">
    <location>
        <begin position="1"/>
        <end position="63"/>
    </location>
</feature>
<organism evidence="2 3">
    <name type="scientific">Portunus trituberculatus</name>
    <name type="common">Swimming crab</name>
    <name type="synonym">Neptunus trituberculatus</name>
    <dbReference type="NCBI Taxonomy" id="210409"/>
    <lineage>
        <taxon>Eukaryota</taxon>
        <taxon>Metazoa</taxon>
        <taxon>Ecdysozoa</taxon>
        <taxon>Arthropoda</taxon>
        <taxon>Crustacea</taxon>
        <taxon>Multicrustacea</taxon>
        <taxon>Malacostraca</taxon>
        <taxon>Eumalacostraca</taxon>
        <taxon>Eucarida</taxon>
        <taxon>Decapoda</taxon>
        <taxon>Pleocyemata</taxon>
        <taxon>Brachyura</taxon>
        <taxon>Eubrachyura</taxon>
        <taxon>Portunoidea</taxon>
        <taxon>Portunidae</taxon>
        <taxon>Portuninae</taxon>
        <taxon>Portunus</taxon>
    </lineage>
</organism>
<dbReference type="AlphaFoldDB" id="A0A5B7J3D7"/>
<gene>
    <name evidence="2" type="ORF">E2C01_081842</name>
</gene>
<feature type="compositionally biased region" description="Acidic residues" evidence="1">
    <location>
        <begin position="16"/>
        <end position="46"/>
    </location>
</feature>
<protein>
    <submittedName>
        <fullName evidence="2">Uncharacterized protein</fullName>
    </submittedName>
</protein>
<evidence type="ECO:0000313" key="2">
    <source>
        <dbReference type="EMBL" id="MPC86994.1"/>
    </source>
</evidence>
<proteinExistence type="predicted"/>
<reference evidence="2 3" key="1">
    <citation type="submission" date="2019-05" db="EMBL/GenBank/DDBJ databases">
        <title>Another draft genome of Portunus trituberculatus and its Hox gene families provides insights of decapod evolution.</title>
        <authorList>
            <person name="Jeong J.-H."/>
            <person name="Song I."/>
            <person name="Kim S."/>
            <person name="Choi T."/>
            <person name="Kim D."/>
            <person name="Ryu S."/>
            <person name="Kim W."/>
        </authorList>
    </citation>
    <scope>NUCLEOTIDE SEQUENCE [LARGE SCALE GENOMIC DNA]</scope>
    <source>
        <tissue evidence="2">Muscle</tissue>
    </source>
</reference>
<dbReference type="EMBL" id="VSRR010073207">
    <property type="protein sequence ID" value="MPC86994.1"/>
    <property type="molecule type" value="Genomic_DNA"/>
</dbReference>
<sequence>MTQEVEMEVKKSEKEKEEEEEAKETDQEDDEETTDEGEEGDEDEGEEPRHLINARRTSSKDRRRLSLKSNIILHNTLTPTNLIRADLTKFVQGP</sequence>
<evidence type="ECO:0000313" key="3">
    <source>
        <dbReference type="Proteomes" id="UP000324222"/>
    </source>
</evidence>
<comment type="caution">
    <text evidence="2">The sequence shown here is derived from an EMBL/GenBank/DDBJ whole genome shotgun (WGS) entry which is preliminary data.</text>
</comment>
<evidence type="ECO:0000256" key="1">
    <source>
        <dbReference type="SAM" id="MobiDB-lite"/>
    </source>
</evidence>